<dbReference type="Gene3D" id="3.30.930.10">
    <property type="entry name" value="Bira Bifunctional Protein, Domain 2"/>
    <property type="match status" value="1"/>
</dbReference>
<dbReference type="InterPro" id="IPR045864">
    <property type="entry name" value="aa-tRNA-synth_II/BPL/LPL"/>
</dbReference>
<keyword evidence="1 6" id="KW-0436">Ligase</keyword>
<evidence type="ECO:0000313" key="12">
    <source>
        <dbReference type="Proteomes" id="UP000177029"/>
    </source>
</evidence>
<feature type="binding site" evidence="6 8">
    <location>
        <begin position="337"/>
        <end position="340"/>
    </location>
    <ligand>
        <name>ATP</name>
        <dbReference type="ChEBI" id="CHEBI:30616"/>
    </ligand>
</feature>
<keyword evidence="6" id="KW-0963">Cytoplasm</keyword>
<feature type="binding site" evidence="6">
    <location>
        <position position="266"/>
    </location>
    <ligand>
        <name>ATP</name>
        <dbReference type="ChEBI" id="CHEBI:30616"/>
    </ligand>
</feature>
<feature type="binding site" evidence="7">
    <location>
        <position position="250"/>
    </location>
    <ligand>
        <name>L-serine</name>
        <dbReference type="ChEBI" id="CHEBI:33384"/>
    </ligand>
</feature>
<dbReference type="GO" id="GO:0016260">
    <property type="term" value="P:selenocysteine biosynthetic process"/>
    <property type="evidence" value="ECO:0007669"/>
    <property type="project" value="UniProtKB-UniRule"/>
</dbReference>
<dbReference type="NCBIfam" id="TIGR00414">
    <property type="entry name" value="serS"/>
    <property type="match status" value="1"/>
</dbReference>
<dbReference type="GO" id="GO:0006434">
    <property type="term" value="P:seryl-tRNA aminoacylation"/>
    <property type="evidence" value="ECO:0007669"/>
    <property type="project" value="UniProtKB-UniRule"/>
</dbReference>
<comment type="domain">
    <text evidence="6">Consists of two distinct domains, a catalytic core and a N-terminal extension that is involved in tRNA binding.</text>
</comment>
<gene>
    <name evidence="6" type="primary">serS</name>
    <name evidence="11" type="ORF">A2755_01795</name>
</gene>
<dbReference type="EC" id="6.1.1.11" evidence="6"/>
<comment type="catalytic activity">
    <reaction evidence="6">
        <text>tRNA(Sec) + L-serine + ATP = L-seryl-tRNA(Sec) + AMP + diphosphate + H(+)</text>
        <dbReference type="Rhea" id="RHEA:42580"/>
        <dbReference type="Rhea" id="RHEA-COMP:9742"/>
        <dbReference type="Rhea" id="RHEA-COMP:10128"/>
        <dbReference type="ChEBI" id="CHEBI:15378"/>
        <dbReference type="ChEBI" id="CHEBI:30616"/>
        <dbReference type="ChEBI" id="CHEBI:33019"/>
        <dbReference type="ChEBI" id="CHEBI:33384"/>
        <dbReference type="ChEBI" id="CHEBI:78442"/>
        <dbReference type="ChEBI" id="CHEBI:78533"/>
        <dbReference type="ChEBI" id="CHEBI:456215"/>
        <dbReference type="EC" id="6.1.1.11"/>
    </reaction>
</comment>
<comment type="subcellular location">
    <subcellularLocation>
        <location evidence="6">Cytoplasm</location>
    </subcellularLocation>
</comment>
<dbReference type="SUPFAM" id="SSF55681">
    <property type="entry name" value="Class II aaRS and biotin synthetases"/>
    <property type="match status" value="1"/>
</dbReference>
<proteinExistence type="inferred from homology"/>
<dbReference type="PIRSF" id="PIRSF001529">
    <property type="entry name" value="Ser-tRNA-synth_IIa"/>
    <property type="match status" value="1"/>
</dbReference>
<organism evidence="11 12">
    <name type="scientific">Candidatus Wolfebacteria bacterium RIFCSPHIGHO2_01_FULL_48_22</name>
    <dbReference type="NCBI Taxonomy" id="1802555"/>
    <lineage>
        <taxon>Bacteria</taxon>
        <taxon>Candidatus Wolfeibacteriota</taxon>
    </lineage>
</organism>
<dbReference type="PRINTS" id="PR00981">
    <property type="entry name" value="TRNASYNTHSER"/>
</dbReference>
<evidence type="ECO:0000313" key="11">
    <source>
        <dbReference type="EMBL" id="OGM90916.1"/>
    </source>
</evidence>
<reference evidence="11 12" key="1">
    <citation type="journal article" date="2016" name="Nat. Commun.">
        <title>Thousands of microbial genomes shed light on interconnected biogeochemical processes in an aquifer system.</title>
        <authorList>
            <person name="Anantharaman K."/>
            <person name="Brown C.T."/>
            <person name="Hug L.A."/>
            <person name="Sharon I."/>
            <person name="Castelle C.J."/>
            <person name="Probst A.J."/>
            <person name="Thomas B.C."/>
            <person name="Singh A."/>
            <person name="Wilkins M.J."/>
            <person name="Karaoz U."/>
            <person name="Brodie E.L."/>
            <person name="Williams K.H."/>
            <person name="Hubbard S.S."/>
            <person name="Banfield J.F."/>
        </authorList>
    </citation>
    <scope>NUCLEOTIDE SEQUENCE [LARGE SCALE GENOMIC DNA]</scope>
</reference>
<evidence type="ECO:0000256" key="9">
    <source>
        <dbReference type="SAM" id="Coils"/>
    </source>
</evidence>
<dbReference type="UniPathway" id="UPA00906">
    <property type="reaction ID" value="UER00895"/>
</dbReference>
<dbReference type="InterPro" id="IPR002314">
    <property type="entry name" value="aa-tRNA-synt_IIb"/>
</dbReference>
<evidence type="ECO:0000256" key="5">
    <source>
        <dbReference type="ARBA" id="ARBA00023146"/>
    </source>
</evidence>
<comment type="similarity">
    <text evidence="6">Belongs to the class-II aminoacyl-tRNA synthetase family. Type-1 seryl-tRNA synthetase subfamily.</text>
</comment>
<dbReference type="EMBL" id="MGIP01000014">
    <property type="protein sequence ID" value="OGM90916.1"/>
    <property type="molecule type" value="Genomic_DNA"/>
</dbReference>
<keyword evidence="3 6" id="KW-0067">ATP-binding</keyword>
<feature type="binding site" evidence="6 8">
    <location>
        <begin position="250"/>
        <end position="252"/>
    </location>
    <ligand>
        <name>ATP</name>
        <dbReference type="ChEBI" id="CHEBI:30616"/>
    </ligand>
</feature>
<dbReference type="InterPro" id="IPR002317">
    <property type="entry name" value="Ser-tRNA-ligase_type_1"/>
</dbReference>
<dbReference type="STRING" id="1802555.A2755_01795"/>
<feature type="coiled-coil region" evidence="9">
    <location>
        <begin position="41"/>
        <end position="91"/>
    </location>
</feature>
<dbReference type="HAMAP" id="MF_00176">
    <property type="entry name" value="Ser_tRNA_synth_type1"/>
    <property type="match status" value="1"/>
</dbReference>
<dbReference type="CDD" id="cd00770">
    <property type="entry name" value="SerRS_core"/>
    <property type="match status" value="1"/>
</dbReference>
<feature type="binding site" evidence="8">
    <location>
        <begin position="266"/>
        <end position="269"/>
    </location>
    <ligand>
        <name>ATP</name>
        <dbReference type="ChEBI" id="CHEBI:30616"/>
    </ligand>
</feature>
<evidence type="ECO:0000256" key="3">
    <source>
        <dbReference type="ARBA" id="ARBA00022840"/>
    </source>
</evidence>
<dbReference type="InterPro" id="IPR006195">
    <property type="entry name" value="aa-tRNA-synth_II"/>
</dbReference>
<comment type="function">
    <text evidence="6">Catalyzes the attachment of serine to tRNA(Ser). Is also able to aminoacylate tRNA(Sec) with serine, to form the misacylated tRNA L-seryl-tRNA(Sec), which will be further converted into selenocysteinyl-tRNA(Sec).</text>
</comment>
<dbReference type="Proteomes" id="UP000177029">
    <property type="component" value="Unassembled WGS sequence"/>
</dbReference>
<evidence type="ECO:0000256" key="4">
    <source>
        <dbReference type="ARBA" id="ARBA00022917"/>
    </source>
</evidence>
<evidence type="ECO:0000256" key="7">
    <source>
        <dbReference type="PIRSR" id="PIRSR001529-1"/>
    </source>
</evidence>
<comment type="catalytic activity">
    <reaction evidence="6">
        <text>tRNA(Ser) + L-serine + ATP = L-seryl-tRNA(Ser) + AMP + diphosphate + H(+)</text>
        <dbReference type="Rhea" id="RHEA:12292"/>
        <dbReference type="Rhea" id="RHEA-COMP:9669"/>
        <dbReference type="Rhea" id="RHEA-COMP:9703"/>
        <dbReference type="ChEBI" id="CHEBI:15378"/>
        <dbReference type="ChEBI" id="CHEBI:30616"/>
        <dbReference type="ChEBI" id="CHEBI:33019"/>
        <dbReference type="ChEBI" id="CHEBI:33384"/>
        <dbReference type="ChEBI" id="CHEBI:78442"/>
        <dbReference type="ChEBI" id="CHEBI:78533"/>
        <dbReference type="ChEBI" id="CHEBI:456215"/>
        <dbReference type="EC" id="6.1.1.11"/>
    </reaction>
</comment>
<keyword evidence="4 6" id="KW-0648">Protein biosynthesis</keyword>
<evidence type="ECO:0000259" key="10">
    <source>
        <dbReference type="PROSITE" id="PS50862"/>
    </source>
</evidence>
<dbReference type="InterPro" id="IPR033729">
    <property type="entry name" value="SerRS_core"/>
</dbReference>
<comment type="pathway">
    <text evidence="6">Aminoacyl-tRNA biosynthesis; selenocysteinyl-tRNA(Sec) biosynthesis; L-seryl-tRNA(Sec) from L-serine and tRNA(Sec): step 1/1.</text>
</comment>
<protein>
    <recommendedName>
        <fullName evidence="6">Serine--tRNA ligase</fullName>
        <ecNumber evidence="6">6.1.1.11</ecNumber>
    </recommendedName>
    <alternativeName>
        <fullName evidence="6">Seryl-tRNA synthetase</fullName>
        <shortName evidence="6">SerRS</shortName>
    </alternativeName>
    <alternativeName>
        <fullName evidence="6">Seryl-tRNA(Ser/Sec) synthetase</fullName>
    </alternativeName>
</protein>
<dbReference type="InterPro" id="IPR042103">
    <property type="entry name" value="SerRS_1_N_sf"/>
</dbReference>
<evidence type="ECO:0000256" key="1">
    <source>
        <dbReference type="ARBA" id="ARBA00022598"/>
    </source>
</evidence>
<dbReference type="GO" id="GO:0004828">
    <property type="term" value="F:serine-tRNA ligase activity"/>
    <property type="evidence" value="ECO:0007669"/>
    <property type="project" value="UniProtKB-UniRule"/>
</dbReference>
<dbReference type="PROSITE" id="PS50862">
    <property type="entry name" value="AA_TRNA_LIGASE_II"/>
    <property type="match status" value="1"/>
</dbReference>
<dbReference type="Gene3D" id="1.10.287.40">
    <property type="entry name" value="Serine-tRNA synthetase, tRNA binding domain"/>
    <property type="match status" value="1"/>
</dbReference>
<feature type="binding site" evidence="6">
    <location>
        <position position="370"/>
    </location>
    <ligand>
        <name>L-serine</name>
        <dbReference type="ChEBI" id="CHEBI:33384"/>
    </ligand>
</feature>
<keyword evidence="9" id="KW-0175">Coiled coil</keyword>
<name>A0A1F8DR66_9BACT</name>
<dbReference type="PANTHER" id="PTHR11778">
    <property type="entry name" value="SERYL-TRNA SYNTHETASE"/>
    <property type="match status" value="1"/>
</dbReference>
<dbReference type="GO" id="GO:0005737">
    <property type="term" value="C:cytoplasm"/>
    <property type="evidence" value="ECO:0007669"/>
    <property type="project" value="UniProtKB-SubCell"/>
</dbReference>
<keyword evidence="2 6" id="KW-0547">Nucleotide-binding</keyword>
<feature type="site" description="Important for serine binding" evidence="7">
    <location>
        <position position="370"/>
    </location>
</feature>
<dbReference type="InterPro" id="IPR015866">
    <property type="entry name" value="Ser-tRNA-synth_1_N"/>
</dbReference>
<comment type="caution">
    <text evidence="11">The sequence shown here is derived from an EMBL/GenBank/DDBJ whole genome shotgun (WGS) entry which is preliminary data.</text>
</comment>
<comment type="subunit">
    <text evidence="6">Homodimer. The tRNA molecule binds across the dimer.</text>
</comment>
<sequence length="409" mass="46979">MLDIELIRKSPEKVAEALKKRNKDDSLLKQFQNADNAWREKTQLVEQLRAEQKKAAAARDKERGTRLKEEVKKIEAELEKLESDRNDLLLEFPNIPFDDVPMGKDESENVVVKTWGNIPKFDFTPKDHLELGERLGIIDTQKAAEVAGARFYYLKGAGAMLEFALTQFAIETLTKEEFTPVIPPVMARPDIMRAMGKHRFIQDDDAFYIQKDDLYLIGSAEHTLGPLHMQETFSETELPKRYVGFSPSFRREAGSYGRDTRGMFRVHQFDKVEMYSFAHPEKSEEEHRFLLSMQEKLWQALEMPYQITAICTGDMGSTDARQFDINAWIPSQQTYREVGSCSNTTDYQTRGMRIKVKGESSMFAHALNATAIAMSRTIMAILENNQEEDGSIRIPKALRSYVGLRRIEK</sequence>
<dbReference type="GO" id="GO:0005524">
    <property type="term" value="F:ATP binding"/>
    <property type="evidence" value="ECO:0007669"/>
    <property type="project" value="UniProtKB-UniRule"/>
</dbReference>
<evidence type="ECO:0000256" key="8">
    <source>
        <dbReference type="PIRSR" id="PIRSR001529-2"/>
    </source>
</evidence>
<comment type="caution">
    <text evidence="6">Lacks conserved residue(s) required for the propagation of feature annotation.</text>
</comment>
<evidence type="ECO:0000256" key="2">
    <source>
        <dbReference type="ARBA" id="ARBA00022741"/>
    </source>
</evidence>
<feature type="binding site" evidence="7">
    <location>
        <position position="368"/>
    </location>
    <ligand>
        <name>L-serine</name>
        <dbReference type="ChEBI" id="CHEBI:33384"/>
    </ligand>
</feature>
<feature type="domain" description="Aminoacyl-transfer RNA synthetases class-II family profile" evidence="10">
    <location>
        <begin position="127"/>
        <end position="395"/>
    </location>
</feature>
<dbReference type="Pfam" id="PF00587">
    <property type="entry name" value="tRNA-synt_2b"/>
    <property type="match status" value="1"/>
</dbReference>
<accession>A0A1F8DR66</accession>
<dbReference type="SUPFAM" id="SSF46589">
    <property type="entry name" value="tRNA-binding arm"/>
    <property type="match status" value="1"/>
</dbReference>
<dbReference type="InterPro" id="IPR010978">
    <property type="entry name" value="tRNA-bd_arm"/>
</dbReference>
<dbReference type="Pfam" id="PF02403">
    <property type="entry name" value="Seryl_tRNA_N"/>
    <property type="match status" value="1"/>
</dbReference>
<dbReference type="AlphaFoldDB" id="A0A1F8DR66"/>
<keyword evidence="5 6" id="KW-0030">Aminoacyl-tRNA synthetase</keyword>
<feature type="binding site" evidence="6 7">
    <location>
        <position position="273"/>
    </location>
    <ligand>
        <name>L-serine</name>
        <dbReference type="ChEBI" id="CHEBI:33384"/>
    </ligand>
</feature>
<evidence type="ECO:0000256" key="6">
    <source>
        <dbReference type="HAMAP-Rule" id="MF_00176"/>
    </source>
</evidence>